<dbReference type="FunFam" id="2.10.70.10:FF:000014">
    <property type="entry name" value="Membrane cofactor protein"/>
    <property type="match status" value="1"/>
</dbReference>
<evidence type="ECO:0000256" key="2">
    <source>
        <dbReference type="ARBA" id="ARBA00022659"/>
    </source>
</evidence>
<dbReference type="Gene3D" id="2.60.120.290">
    <property type="entry name" value="Spermadhesin, CUB domain"/>
    <property type="match status" value="1"/>
</dbReference>
<dbReference type="InterPro" id="IPR035976">
    <property type="entry name" value="Sushi/SCR/CCP_sf"/>
</dbReference>
<sequence length="875" mass="93986">MGSTPAREKGPSRQSPLLITLSGNYSSPLSISSSSNKVYLHWSFDHTSRHKGFRIRYAAAYCSAPNPPANGSVHSQTGTKLGSTLRFGCDQGFRLIGQSSATCTRNPQGIHQWNAPVPLCQVVSCGMPLAPVNGTVIGQDFTMGSRVEFQCNPGFRLVGPATAAITCQESGRWSTLEAQPRCIPVTCPDMGHSAVVHGRWRLIYGVPGLYETLMMLTCDPGYYYRGQRVIGCQANGSWDYPEPRPACEIISCGELGTPPNGNKIGTLTVYGATAIFSCNTGYTLVGSRVRECMSNGLWSGSEVQCLAGHCGVPEPIVNGQIIGENYNYRGSVVYQCNPGFRLIGVSVRICDQDHRWSSKTPLCVPITCGHPGNPGNGLTQGTQFNLNDIVRFTCNTGYVLQGAAKSHCQTSGQWSNALPKCKIVNCTDPGHVESSVRQVLASGPHRYSFQTTVSFSCNPGYYLLGTSTLSCQGDGTWDRSLPKCLCPVCPRNAQISGDRRTVGSVIRYSCMGGRSIIGNTTRMCQLDGHWSGNLPHCSGETLSLCGDPGVPVHGIRLGEEFAVGSVVRFSCEPGYTLAGSSERTCLSNATWTGTQPECHVVSCGNPGTPRNAQIQFHDGLVFGRSITYACREGYYSTGLLTRHCTVNGTWTGTMPECSVINCGDPGVPANGLRWAVTSRSGVVCPSSARLASPSTPTAPPPSSAPRTAPGNATKPICKGPHLERHQTHLQRYQPTHTYHTHSHTHTHTHTIDRTATLVCTKDRTWNATKPICKAIVCGPPPAVPNGGGNWSGEKPQCFPVFCGDPGVPAQGRREDRGFTYLSPVTFSCYPPLTLVGSRVRYCQYDGQWSAPSPPASGALLANTTASEWHPALLHR</sequence>
<evidence type="ECO:0000256" key="9">
    <source>
        <dbReference type="SAM" id="MobiDB-lite"/>
    </source>
</evidence>
<dbReference type="GO" id="GO:0016020">
    <property type="term" value="C:membrane"/>
    <property type="evidence" value="ECO:0007669"/>
    <property type="project" value="UniProtKB-SubCell"/>
</dbReference>
<feature type="disulfide bond" evidence="8">
    <location>
        <begin position="278"/>
        <end position="305"/>
    </location>
</feature>
<dbReference type="EMBL" id="JBHFQA010000189">
    <property type="protein sequence ID" value="KAL2076608.1"/>
    <property type="molecule type" value="Genomic_DNA"/>
</dbReference>
<feature type="domain" description="Sushi" evidence="10">
    <location>
        <begin position="800"/>
        <end position="858"/>
    </location>
</feature>
<dbReference type="Gene3D" id="2.10.70.10">
    <property type="entry name" value="Complement Module, domain 1"/>
    <property type="match status" value="11"/>
</dbReference>
<dbReference type="SMART" id="SM00032">
    <property type="entry name" value="CCP"/>
    <property type="match status" value="12"/>
</dbReference>
<comment type="caution">
    <text evidence="8">Lacks conserved residue(s) required for the propagation of feature annotation.</text>
</comment>
<evidence type="ECO:0000256" key="1">
    <source>
        <dbReference type="ARBA" id="ARBA00004370"/>
    </source>
</evidence>
<evidence type="ECO:0000256" key="8">
    <source>
        <dbReference type="PROSITE-ProRule" id="PRU00302"/>
    </source>
</evidence>
<protein>
    <recommendedName>
        <fullName evidence="10">Sushi domain-containing protein</fullName>
    </recommendedName>
</protein>
<feature type="domain" description="Sushi" evidence="10">
    <location>
        <begin position="185"/>
        <end position="249"/>
    </location>
</feature>
<evidence type="ECO:0000259" key="10">
    <source>
        <dbReference type="PROSITE" id="PS50923"/>
    </source>
</evidence>
<gene>
    <name evidence="11" type="ORF">ACEWY4_027797</name>
</gene>
<name>A0ABD1ISW1_9TELE</name>
<feature type="domain" description="Sushi" evidence="10">
    <location>
        <begin position="366"/>
        <end position="423"/>
    </location>
</feature>
<comment type="caution">
    <text evidence="11">The sequence shown here is derived from an EMBL/GenBank/DDBJ whole genome shotgun (WGS) entry which is preliminary data.</text>
</comment>
<dbReference type="PANTHER" id="PTHR19325:SF573">
    <property type="entry name" value="MEMBRANE COFACTOR PROTEIN"/>
    <property type="match status" value="1"/>
</dbReference>
<dbReference type="InterPro" id="IPR000436">
    <property type="entry name" value="Sushi_SCR_CCP_dom"/>
</dbReference>
<keyword evidence="3" id="KW-0732">Signal</keyword>
<keyword evidence="7" id="KW-0325">Glycoprotein</keyword>
<feature type="compositionally biased region" description="Low complexity" evidence="9">
    <location>
        <begin position="686"/>
        <end position="695"/>
    </location>
</feature>
<feature type="disulfide bond" evidence="8">
    <location>
        <begin position="457"/>
        <end position="484"/>
    </location>
</feature>
<keyword evidence="6 8" id="KW-1015">Disulfide bond</keyword>
<organism evidence="11 12">
    <name type="scientific">Coilia grayii</name>
    <name type="common">Gray's grenadier anchovy</name>
    <dbReference type="NCBI Taxonomy" id="363190"/>
    <lineage>
        <taxon>Eukaryota</taxon>
        <taxon>Metazoa</taxon>
        <taxon>Chordata</taxon>
        <taxon>Craniata</taxon>
        <taxon>Vertebrata</taxon>
        <taxon>Euteleostomi</taxon>
        <taxon>Actinopterygii</taxon>
        <taxon>Neopterygii</taxon>
        <taxon>Teleostei</taxon>
        <taxon>Clupei</taxon>
        <taxon>Clupeiformes</taxon>
        <taxon>Clupeoidei</taxon>
        <taxon>Engraulidae</taxon>
        <taxon>Coilinae</taxon>
        <taxon>Coilia</taxon>
    </lineage>
</organism>
<dbReference type="SUPFAM" id="SSF57535">
    <property type="entry name" value="Complement control module/SCR domain"/>
    <property type="match status" value="12"/>
</dbReference>
<proteinExistence type="predicted"/>
<keyword evidence="4" id="KW-0677">Repeat</keyword>
<accession>A0ABD1ISW1</accession>
<dbReference type="AlphaFoldDB" id="A0ABD1ISW1"/>
<keyword evidence="2 8" id="KW-0768">Sushi</keyword>
<dbReference type="PANTHER" id="PTHR19325">
    <property type="entry name" value="COMPLEMENT COMPONENT-RELATED SUSHI DOMAIN-CONTAINING"/>
    <property type="match status" value="1"/>
</dbReference>
<feature type="domain" description="Sushi" evidence="10">
    <location>
        <begin position="60"/>
        <end position="122"/>
    </location>
</feature>
<dbReference type="Proteomes" id="UP001591681">
    <property type="component" value="Unassembled WGS sequence"/>
</dbReference>
<reference evidence="11 12" key="1">
    <citation type="submission" date="2024-09" db="EMBL/GenBank/DDBJ databases">
        <title>A chromosome-level genome assembly of Gray's grenadier anchovy, Coilia grayii.</title>
        <authorList>
            <person name="Fu Z."/>
        </authorList>
    </citation>
    <scope>NUCLEOTIDE SEQUENCE [LARGE SCALE GENOMIC DNA]</scope>
    <source>
        <strain evidence="11">G4</strain>
        <tissue evidence="11">Muscle</tissue>
    </source>
</reference>
<feature type="domain" description="Sushi" evidence="10">
    <location>
        <begin position="123"/>
        <end position="184"/>
    </location>
</feature>
<evidence type="ECO:0000256" key="6">
    <source>
        <dbReference type="ARBA" id="ARBA00023157"/>
    </source>
</evidence>
<feature type="region of interest" description="Disordered" evidence="9">
    <location>
        <begin position="686"/>
        <end position="719"/>
    </location>
</feature>
<feature type="disulfide bond" evidence="8">
    <location>
        <begin position="336"/>
        <end position="363"/>
    </location>
</feature>
<feature type="disulfide bond" evidence="8">
    <location>
        <begin position="510"/>
        <end position="537"/>
    </location>
</feature>
<dbReference type="Pfam" id="PF00084">
    <property type="entry name" value="Sushi"/>
    <property type="match status" value="11"/>
</dbReference>
<keyword evidence="5" id="KW-0472">Membrane</keyword>
<feature type="domain" description="Sushi" evidence="10">
    <location>
        <begin position="543"/>
        <end position="600"/>
    </location>
</feature>
<dbReference type="CDD" id="cd00033">
    <property type="entry name" value="CCP"/>
    <property type="match status" value="10"/>
</dbReference>
<evidence type="ECO:0000256" key="4">
    <source>
        <dbReference type="ARBA" id="ARBA00022737"/>
    </source>
</evidence>
<dbReference type="SUPFAM" id="SSF49854">
    <property type="entry name" value="Spermadhesin, CUB domain"/>
    <property type="match status" value="1"/>
</dbReference>
<comment type="subcellular location">
    <subcellularLocation>
        <location evidence="1">Membrane</location>
    </subcellularLocation>
</comment>
<evidence type="ECO:0000256" key="3">
    <source>
        <dbReference type="ARBA" id="ARBA00022729"/>
    </source>
</evidence>
<dbReference type="FunFam" id="2.10.70.10:FF:000011">
    <property type="entry name" value="CUB and sushi domain-containing protein 3 isoform A"/>
    <property type="match status" value="1"/>
</dbReference>
<feature type="domain" description="Sushi" evidence="10">
    <location>
        <begin position="601"/>
        <end position="659"/>
    </location>
</feature>
<feature type="domain" description="Sushi" evidence="10">
    <location>
        <begin position="250"/>
        <end position="307"/>
    </location>
</feature>
<feature type="domain" description="Sushi" evidence="10">
    <location>
        <begin position="487"/>
        <end position="539"/>
    </location>
</feature>
<feature type="disulfide bond" evidence="8">
    <location>
        <begin position="394"/>
        <end position="421"/>
    </location>
</feature>
<feature type="disulfide bond" evidence="8">
    <location>
        <begin position="630"/>
        <end position="657"/>
    </location>
</feature>
<dbReference type="InterPro" id="IPR050350">
    <property type="entry name" value="Compl-Cell_Adhes-Reg"/>
</dbReference>
<feature type="domain" description="Sushi" evidence="10">
    <location>
        <begin position="424"/>
        <end position="486"/>
    </location>
</feature>
<dbReference type="PROSITE" id="PS50923">
    <property type="entry name" value="SUSHI"/>
    <property type="match status" value="11"/>
</dbReference>
<evidence type="ECO:0000256" key="7">
    <source>
        <dbReference type="ARBA" id="ARBA00023180"/>
    </source>
</evidence>
<evidence type="ECO:0000313" key="12">
    <source>
        <dbReference type="Proteomes" id="UP001591681"/>
    </source>
</evidence>
<feature type="domain" description="Sushi" evidence="10">
    <location>
        <begin position="308"/>
        <end position="365"/>
    </location>
</feature>
<evidence type="ECO:0000313" key="11">
    <source>
        <dbReference type="EMBL" id="KAL2076608.1"/>
    </source>
</evidence>
<evidence type="ECO:0000256" key="5">
    <source>
        <dbReference type="ARBA" id="ARBA00023136"/>
    </source>
</evidence>
<feature type="disulfide bond" evidence="8">
    <location>
        <begin position="571"/>
        <end position="598"/>
    </location>
</feature>
<keyword evidence="12" id="KW-1185">Reference proteome</keyword>
<dbReference type="InterPro" id="IPR035914">
    <property type="entry name" value="Sperma_CUB_dom_sf"/>
</dbReference>